<dbReference type="EMBL" id="BOQN01000177">
    <property type="protein sequence ID" value="GIM98039.1"/>
    <property type="molecule type" value="Genomic_DNA"/>
</dbReference>
<name>A0A920BR61_9ACTN</name>
<dbReference type="Proteomes" id="UP000677082">
    <property type="component" value="Unassembled WGS sequence"/>
</dbReference>
<keyword evidence="2" id="KW-1185">Reference proteome</keyword>
<evidence type="ECO:0000313" key="2">
    <source>
        <dbReference type="Proteomes" id="UP000677082"/>
    </source>
</evidence>
<comment type="caution">
    <text evidence="1">The sequence shown here is derived from an EMBL/GenBank/DDBJ whole genome shotgun (WGS) entry which is preliminary data.</text>
</comment>
<dbReference type="Pfam" id="PF13830">
    <property type="entry name" value="DUF4192"/>
    <property type="match status" value="1"/>
</dbReference>
<organism evidence="1 2">
    <name type="scientific">Paractinoplanes toevensis</name>
    <dbReference type="NCBI Taxonomy" id="571911"/>
    <lineage>
        <taxon>Bacteria</taxon>
        <taxon>Bacillati</taxon>
        <taxon>Actinomycetota</taxon>
        <taxon>Actinomycetes</taxon>
        <taxon>Micromonosporales</taxon>
        <taxon>Micromonosporaceae</taxon>
        <taxon>Paractinoplanes</taxon>
    </lineage>
</organism>
<dbReference type="AlphaFoldDB" id="A0A920BR61"/>
<gene>
    <name evidence="1" type="ORF">Ato02nite_098320</name>
</gene>
<proteinExistence type="predicted"/>
<sequence>MNHHQQRCSIWNPADLLGAVPYLLGFRPENSFVALLLDADHLALAAGRADLVHPTDELARRLREAFDPETAGVVLLGYGPIPEADRLTTLIRAVRRDIAVIGGLWVADGEYRCVWDGCACPARQGVAFDARATVSAAWLTARGLVAAGSREELLAELAPDPVAQARIQDLLDAGHHVDAQAAVDDALRRGEQGERLSDAQAAALVVALRRPEFREQVWRATDDLPWQRQLWFDLTRRVPDAHVSVVAALAAWWAWRTGHELFARAALDRAVGSGSPATLALIVAALVTARIDPESLPWPLHPAQVSAMAGLRSRIRQTGSPGSRW</sequence>
<reference evidence="1 2" key="1">
    <citation type="submission" date="2021-03" db="EMBL/GenBank/DDBJ databases">
        <title>Whole genome shotgun sequence of Actinoplanes toevensis NBRC 105298.</title>
        <authorList>
            <person name="Komaki H."/>
            <person name="Tamura T."/>
        </authorList>
    </citation>
    <scope>NUCLEOTIDE SEQUENCE [LARGE SCALE GENOMIC DNA]</scope>
    <source>
        <strain evidence="1 2">NBRC 105298</strain>
    </source>
</reference>
<evidence type="ECO:0008006" key="3">
    <source>
        <dbReference type="Google" id="ProtNLM"/>
    </source>
</evidence>
<protein>
    <recommendedName>
        <fullName evidence="3">DUF4192 domain-containing protein</fullName>
    </recommendedName>
</protein>
<dbReference type="InterPro" id="IPR025447">
    <property type="entry name" value="DUF4192"/>
</dbReference>
<dbReference type="RefSeq" id="WP_213013659.1">
    <property type="nucleotide sequence ID" value="NZ_BOQN01000177.1"/>
</dbReference>
<accession>A0A920BR61</accession>
<evidence type="ECO:0000313" key="1">
    <source>
        <dbReference type="EMBL" id="GIM98039.1"/>
    </source>
</evidence>